<evidence type="ECO:0000313" key="7">
    <source>
        <dbReference type="EMBL" id="NDY42085.1"/>
    </source>
</evidence>
<evidence type="ECO:0000313" key="8">
    <source>
        <dbReference type="Proteomes" id="UP000469346"/>
    </source>
</evidence>
<evidence type="ECO:0008006" key="9">
    <source>
        <dbReference type="Google" id="ProtNLM"/>
    </source>
</evidence>
<dbReference type="InterPro" id="IPR005598">
    <property type="entry name" value="ATP_synth_I"/>
</dbReference>
<keyword evidence="8" id="KW-1185">Reference proteome</keyword>
<comment type="caution">
    <text evidence="7">The sequence shown here is derived from an EMBL/GenBank/DDBJ whole genome shotgun (WGS) entry which is preliminary data.</text>
</comment>
<dbReference type="Pfam" id="PF03899">
    <property type="entry name" value="ATP-synt_I"/>
    <property type="match status" value="1"/>
</dbReference>
<feature type="transmembrane region" description="Helical" evidence="6">
    <location>
        <begin position="107"/>
        <end position="133"/>
    </location>
</feature>
<evidence type="ECO:0000256" key="2">
    <source>
        <dbReference type="ARBA" id="ARBA00022475"/>
    </source>
</evidence>
<keyword evidence="5 6" id="KW-0472">Membrane</keyword>
<keyword evidence="2" id="KW-1003">Cell membrane</keyword>
<keyword evidence="3 6" id="KW-0812">Transmembrane</keyword>
<feature type="transmembrane region" description="Helical" evidence="6">
    <location>
        <begin position="20"/>
        <end position="38"/>
    </location>
</feature>
<protein>
    <recommendedName>
        <fullName evidence="9">ATP synthase subunit I</fullName>
    </recommendedName>
</protein>
<organism evidence="7 8">
    <name type="scientific">Dissulfurirhabdus thermomarina</name>
    <dbReference type="NCBI Taxonomy" id="1765737"/>
    <lineage>
        <taxon>Bacteria</taxon>
        <taxon>Deltaproteobacteria</taxon>
        <taxon>Dissulfurirhabdaceae</taxon>
        <taxon>Dissulfurirhabdus</taxon>
    </lineage>
</organism>
<dbReference type="EMBL" id="JAAGRR010000033">
    <property type="protein sequence ID" value="NDY42085.1"/>
    <property type="molecule type" value="Genomic_DNA"/>
</dbReference>
<evidence type="ECO:0000256" key="1">
    <source>
        <dbReference type="ARBA" id="ARBA00004651"/>
    </source>
</evidence>
<dbReference type="AlphaFoldDB" id="A0A6N9TLI3"/>
<sequence length="139" mass="14422">MEAIRQMISGELTGSRFVRLFTGMSWALLAVLVVGALGLFGGRFAGGVLVGGVLANLNGLGLERDCRRVVRLGSPAAYFGGMAVRLGLLALALSVALLLPGRPLSPIGIIVGLSVMVGTFYLLTLGMLAYRLFGAKEAA</sequence>
<feature type="transmembrane region" description="Helical" evidence="6">
    <location>
        <begin position="44"/>
        <end position="62"/>
    </location>
</feature>
<evidence type="ECO:0000256" key="3">
    <source>
        <dbReference type="ARBA" id="ARBA00022692"/>
    </source>
</evidence>
<reference evidence="7 8" key="1">
    <citation type="submission" date="2020-02" db="EMBL/GenBank/DDBJ databases">
        <title>Comparative genomics of sulfur disproportionating microorganisms.</title>
        <authorList>
            <person name="Ward L.M."/>
            <person name="Bertran E."/>
            <person name="Johnston D.T."/>
        </authorList>
    </citation>
    <scope>NUCLEOTIDE SEQUENCE [LARGE SCALE GENOMIC DNA]</scope>
    <source>
        <strain evidence="7 8">DSM 100025</strain>
    </source>
</reference>
<evidence type="ECO:0000256" key="6">
    <source>
        <dbReference type="SAM" id="Phobius"/>
    </source>
</evidence>
<comment type="subcellular location">
    <subcellularLocation>
        <location evidence="1">Cell membrane</location>
        <topology evidence="1">Multi-pass membrane protein</topology>
    </subcellularLocation>
</comment>
<accession>A0A6N9TLI3</accession>
<dbReference type="Proteomes" id="UP000469346">
    <property type="component" value="Unassembled WGS sequence"/>
</dbReference>
<evidence type="ECO:0000256" key="5">
    <source>
        <dbReference type="ARBA" id="ARBA00023136"/>
    </source>
</evidence>
<keyword evidence="4 6" id="KW-1133">Transmembrane helix</keyword>
<gene>
    <name evidence="7" type="ORF">G3N55_04385</name>
</gene>
<dbReference type="GO" id="GO:0005886">
    <property type="term" value="C:plasma membrane"/>
    <property type="evidence" value="ECO:0007669"/>
    <property type="project" value="UniProtKB-SubCell"/>
</dbReference>
<dbReference type="RefSeq" id="WP_163298232.1">
    <property type="nucleotide sequence ID" value="NZ_JAAGRR010000033.1"/>
</dbReference>
<feature type="transmembrane region" description="Helical" evidence="6">
    <location>
        <begin position="83"/>
        <end position="101"/>
    </location>
</feature>
<evidence type="ECO:0000256" key="4">
    <source>
        <dbReference type="ARBA" id="ARBA00022989"/>
    </source>
</evidence>
<name>A0A6N9TLI3_DISTH</name>
<proteinExistence type="predicted"/>